<dbReference type="Pfam" id="PF00557">
    <property type="entry name" value="Peptidase_M24"/>
    <property type="match status" value="1"/>
</dbReference>
<dbReference type="RefSeq" id="XP_002741124.1">
    <property type="nucleotide sequence ID" value="XM_002741078.1"/>
</dbReference>
<dbReference type="InterPro" id="IPR050422">
    <property type="entry name" value="X-Pro_aminopeptidase_P"/>
</dbReference>
<dbReference type="SUPFAM" id="SSF55920">
    <property type="entry name" value="Creatinase/aminopeptidase"/>
    <property type="match status" value="1"/>
</dbReference>
<feature type="domain" description="Peptidase M24" evidence="1">
    <location>
        <begin position="51"/>
        <end position="227"/>
    </location>
</feature>
<dbReference type="InterPro" id="IPR000994">
    <property type="entry name" value="Pept_M24"/>
</dbReference>
<evidence type="ECO:0000313" key="2">
    <source>
        <dbReference type="Proteomes" id="UP000694865"/>
    </source>
</evidence>
<dbReference type="PANTHER" id="PTHR43763">
    <property type="entry name" value="XAA-PRO AMINOPEPTIDASE 1"/>
    <property type="match status" value="1"/>
</dbReference>
<dbReference type="PANTHER" id="PTHR43763:SF18">
    <property type="entry name" value="XAA-PRO AMINOPEPTIDASE 1"/>
    <property type="match status" value="1"/>
</dbReference>
<reference evidence="3" key="1">
    <citation type="submission" date="2025-08" db="UniProtKB">
        <authorList>
            <consortium name="RefSeq"/>
        </authorList>
    </citation>
    <scope>IDENTIFICATION</scope>
    <source>
        <tissue evidence="3">Testes</tissue>
    </source>
</reference>
<dbReference type="InterPro" id="IPR036005">
    <property type="entry name" value="Creatinase/aminopeptidase-like"/>
</dbReference>
<dbReference type="Proteomes" id="UP000694865">
    <property type="component" value="Unplaced"/>
</dbReference>
<evidence type="ECO:0000259" key="1">
    <source>
        <dbReference type="Pfam" id="PF00557"/>
    </source>
</evidence>
<protein>
    <submittedName>
        <fullName evidence="3">Xaa-Pro aminopeptidase 1-like</fullName>
    </submittedName>
</protein>
<organism evidence="2 3">
    <name type="scientific">Saccoglossus kowalevskii</name>
    <name type="common">Acorn worm</name>
    <dbReference type="NCBI Taxonomy" id="10224"/>
    <lineage>
        <taxon>Eukaryota</taxon>
        <taxon>Metazoa</taxon>
        <taxon>Hemichordata</taxon>
        <taxon>Enteropneusta</taxon>
        <taxon>Harrimaniidae</taxon>
        <taxon>Saccoglossus</taxon>
    </lineage>
</organism>
<accession>A0ABM0GZX9</accession>
<dbReference type="Gene3D" id="3.90.230.10">
    <property type="entry name" value="Creatinase/methionine aminopeptidase superfamily"/>
    <property type="match status" value="1"/>
</dbReference>
<gene>
    <name evidence="3" type="primary">LOC100378695</name>
</gene>
<proteinExistence type="predicted"/>
<sequence length="315" mass="35386">MANESDITKVWISPSASYAIYGNVNDTKEYSEDIPTQVMKAQKNENEINGMREGNLQDAVAVIEWLHWMEGAVVESNGDIEKLSELSADAKVLEFREKQPDFVMRSFGSISAFGENAAVIHYSSTPETNVAITDQNVYMLDSGGQYRCGTTTDTTRTMHYGTPADRHKEAYTRVLQGVIDLSRSIFPHGRTGRDVDTHARQQLWNNGWDFNHGTGHGLGAMLNVHEVLYACNALPAPLPDEYNHGISRHRAKRTSSVTTVRDCSNPYNPYLPPTATDTTARINDLRKKMREIERRNIIAYIIPSEDSHDVSMVYI</sequence>
<name>A0ABM0GZX9_SACKO</name>
<keyword evidence="2" id="KW-1185">Reference proteome</keyword>
<evidence type="ECO:0000313" key="3">
    <source>
        <dbReference type="RefSeq" id="XP_002741124.1"/>
    </source>
</evidence>
<dbReference type="GeneID" id="100378695"/>